<dbReference type="GO" id="GO:0005886">
    <property type="term" value="C:plasma membrane"/>
    <property type="evidence" value="ECO:0007669"/>
    <property type="project" value="UniProtKB-SubCell"/>
</dbReference>
<evidence type="ECO:0000259" key="7">
    <source>
        <dbReference type="Pfam" id="PF00892"/>
    </source>
</evidence>
<comment type="caution">
    <text evidence="8">The sequence shown here is derived from an EMBL/GenBank/DDBJ whole genome shotgun (WGS) entry which is preliminary data.</text>
</comment>
<keyword evidence="5 6" id="KW-0472">Membrane</keyword>
<feature type="transmembrane region" description="Helical" evidence="6">
    <location>
        <begin position="124"/>
        <end position="141"/>
    </location>
</feature>
<dbReference type="PANTHER" id="PTHR32322">
    <property type="entry name" value="INNER MEMBRANE TRANSPORTER"/>
    <property type="match status" value="1"/>
</dbReference>
<keyword evidence="3 6" id="KW-0812">Transmembrane</keyword>
<feature type="transmembrane region" description="Helical" evidence="6">
    <location>
        <begin position="214"/>
        <end position="237"/>
    </location>
</feature>
<dbReference type="PANTHER" id="PTHR32322:SF18">
    <property type="entry name" value="S-ADENOSYLMETHIONINE_S-ADENOSYLHOMOCYSTEINE TRANSPORTER"/>
    <property type="match status" value="1"/>
</dbReference>
<feature type="transmembrane region" description="Helical" evidence="6">
    <location>
        <begin position="93"/>
        <end position="115"/>
    </location>
</feature>
<keyword evidence="2" id="KW-1003">Cell membrane</keyword>
<dbReference type="InterPro" id="IPR000620">
    <property type="entry name" value="EamA_dom"/>
</dbReference>
<evidence type="ECO:0000256" key="5">
    <source>
        <dbReference type="ARBA" id="ARBA00023136"/>
    </source>
</evidence>
<accession>A0A4R9JU65</accession>
<keyword evidence="4 6" id="KW-1133">Transmembrane helix</keyword>
<evidence type="ECO:0000256" key="1">
    <source>
        <dbReference type="ARBA" id="ARBA00004651"/>
    </source>
</evidence>
<dbReference type="Pfam" id="PF00892">
    <property type="entry name" value="EamA"/>
    <property type="match status" value="2"/>
</dbReference>
<feature type="domain" description="EamA" evidence="7">
    <location>
        <begin position="5"/>
        <end position="138"/>
    </location>
</feature>
<dbReference type="InterPro" id="IPR050638">
    <property type="entry name" value="AA-Vitamin_Transporters"/>
</dbReference>
<evidence type="ECO:0000256" key="2">
    <source>
        <dbReference type="ARBA" id="ARBA00022475"/>
    </source>
</evidence>
<evidence type="ECO:0000313" key="9">
    <source>
        <dbReference type="Proteomes" id="UP000297693"/>
    </source>
</evidence>
<feature type="transmembrane region" description="Helical" evidence="6">
    <location>
        <begin position="147"/>
        <end position="168"/>
    </location>
</feature>
<organism evidence="8 9">
    <name type="scientific">Leptospira ognonensis</name>
    <dbReference type="NCBI Taxonomy" id="2484945"/>
    <lineage>
        <taxon>Bacteria</taxon>
        <taxon>Pseudomonadati</taxon>
        <taxon>Spirochaetota</taxon>
        <taxon>Spirochaetia</taxon>
        <taxon>Leptospirales</taxon>
        <taxon>Leptospiraceae</taxon>
        <taxon>Leptospira</taxon>
    </lineage>
</organism>
<dbReference type="EMBL" id="RQGD01000046">
    <property type="protein sequence ID" value="TGL56322.1"/>
    <property type="molecule type" value="Genomic_DNA"/>
</dbReference>
<feature type="transmembrane region" description="Helical" evidence="6">
    <location>
        <begin position="35"/>
        <end position="54"/>
    </location>
</feature>
<reference evidence="8" key="1">
    <citation type="journal article" date="2019" name="PLoS Negl. Trop. Dis.">
        <title>Revisiting the worldwide diversity of Leptospira species in the environment.</title>
        <authorList>
            <person name="Vincent A.T."/>
            <person name="Schiettekatte O."/>
            <person name="Bourhy P."/>
            <person name="Veyrier F.J."/>
            <person name="Picardeau M."/>
        </authorList>
    </citation>
    <scope>NUCLEOTIDE SEQUENCE [LARGE SCALE GENOMIC DNA]</scope>
    <source>
        <strain evidence="8">201702476</strain>
    </source>
</reference>
<dbReference type="RefSeq" id="WP_135625145.1">
    <property type="nucleotide sequence ID" value="NZ_RQGD01000046.1"/>
</dbReference>
<sequence length="301" mass="33623">MNLKFVILLIIAMISWGISWPIAKQISNLVPIHVLVFWRFLLTFLSVIPLIVFLKIPFRLKSGKEYLDVFVGGMIYTIYNQFFFLGLSHGLPGAGGVLVTTLNPIVTFFVVALIFRKGISKRQMLGLFFGLIGGMIILKIWEQSMDSLIQSGNVYFLLCAFTWATLSLNSQRSGKNMSPIAYSLYVYGFGSVIELLFSFGNPKLMDVWNLGGSFWWSVFYLSVISTTFGTTVYFYAATKLGSDIASSFIFIVPLSAYISSIFMLDEELQIPVLVGGGFAVIAVYLINSGKRHLKIDIPPET</sequence>
<proteinExistence type="predicted"/>
<dbReference type="InterPro" id="IPR037185">
    <property type="entry name" value="EmrE-like"/>
</dbReference>
<name>A0A4R9JU65_9LEPT</name>
<gene>
    <name evidence="8" type="ORF">EHQ58_16975</name>
</gene>
<evidence type="ECO:0000256" key="6">
    <source>
        <dbReference type="SAM" id="Phobius"/>
    </source>
</evidence>
<dbReference type="Proteomes" id="UP000297693">
    <property type="component" value="Unassembled WGS sequence"/>
</dbReference>
<dbReference type="SUPFAM" id="SSF103481">
    <property type="entry name" value="Multidrug resistance efflux transporter EmrE"/>
    <property type="match status" value="2"/>
</dbReference>
<feature type="transmembrane region" description="Helical" evidence="6">
    <location>
        <begin position="244"/>
        <end position="262"/>
    </location>
</feature>
<feature type="transmembrane region" description="Helical" evidence="6">
    <location>
        <begin position="268"/>
        <end position="286"/>
    </location>
</feature>
<evidence type="ECO:0000256" key="3">
    <source>
        <dbReference type="ARBA" id="ARBA00022692"/>
    </source>
</evidence>
<feature type="transmembrane region" description="Helical" evidence="6">
    <location>
        <begin position="5"/>
        <end position="23"/>
    </location>
</feature>
<comment type="subcellular location">
    <subcellularLocation>
        <location evidence="1">Cell membrane</location>
        <topology evidence="1">Multi-pass membrane protein</topology>
    </subcellularLocation>
</comment>
<evidence type="ECO:0000256" key="4">
    <source>
        <dbReference type="ARBA" id="ARBA00022989"/>
    </source>
</evidence>
<feature type="domain" description="EamA" evidence="7">
    <location>
        <begin position="151"/>
        <end position="287"/>
    </location>
</feature>
<dbReference type="OrthoDB" id="6311298at2"/>
<protein>
    <submittedName>
        <fullName evidence="8">DMT family transporter</fullName>
    </submittedName>
</protein>
<dbReference type="AlphaFoldDB" id="A0A4R9JU65"/>
<evidence type="ECO:0000313" key="8">
    <source>
        <dbReference type="EMBL" id="TGL56322.1"/>
    </source>
</evidence>
<feature type="transmembrane region" description="Helical" evidence="6">
    <location>
        <begin position="66"/>
        <end position="87"/>
    </location>
</feature>
<feature type="transmembrane region" description="Helical" evidence="6">
    <location>
        <begin position="180"/>
        <end position="199"/>
    </location>
</feature>
<keyword evidence="9" id="KW-1185">Reference proteome</keyword>